<evidence type="ECO:0000313" key="5">
    <source>
        <dbReference type="EMBL" id="OCH88326.1"/>
    </source>
</evidence>
<sequence>MASTLIRPIVRTILRQTLRPLSPTTALLSARTFSSSSYLRSNVAHLSNILEGGPAPAVSVKTVTPAGIQLEDGLLLPGACIFLEGKVFLWDVPEQLWEGWGTEHFEIFEVTVPKPEILLLGTGKKVKMVPPPLRQYLSRNGINIEVMDTWNASSTYNLLLEEGRRVAAALLPVEPRSWARRQASQP</sequence>
<evidence type="ECO:0000256" key="4">
    <source>
        <dbReference type="ARBA" id="ARBA00049984"/>
    </source>
</evidence>
<dbReference type="PANTHER" id="PTHR21192:SF2">
    <property type="entry name" value="NADH DEHYDROGENASE [UBIQUINONE] 1 ALPHA SUBCOMPLEX ASSEMBLY FACTOR 3"/>
    <property type="match status" value="1"/>
</dbReference>
<comment type="similarity">
    <text evidence="4">Belongs to the NDUFAF3 family.</text>
</comment>
<organism evidence="5 6">
    <name type="scientific">Obba rivulosa</name>
    <dbReference type="NCBI Taxonomy" id="1052685"/>
    <lineage>
        <taxon>Eukaryota</taxon>
        <taxon>Fungi</taxon>
        <taxon>Dikarya</taxon>
        <taxon>Basidiomycota</taxon>
        <taxon>Agaricomycotina</taxon>
        <taxon>Agaricomycetes</taxon>
        <taxon>Polyporales</taxon>
        <taxon>Gelatoporiaceae</taxon>
        <taxon>Obba</taxon>
    </lineage>
</organism>
<evidence type="ECO:0000256" key="2">
    <source>
        <dbReference type="ARBA" id="ARBA00021776"/>
    </source>
</evidence>
<gene>
    <name evidence="5" type="ORF">OBBRIDRAFT_780376</name>
</gene>
<dbReference type="CDD" id="cd05125">
    <property type="entry name" value="Mth938_2P1-like"/>
    <property type="match status" value="1"/>
</dbReference>
<dbReference type="GO" id="GO:0005743">
    <property type="term" value="C:mitochondrial inner membrane"/>
    <property type="evidence" value="ECO:0007669"/>
    <property type="project" value="TreeGrafter"/>
</dbReference>
<accession>A0A8E2APM4</accession>
<dbReference type="EMBL" id="KV722456">
    <property type="protein sequence ID" value="OCH88326.1"/>
    <property type="molecule type" value="Genomic_DNA"/>
</dbReference>
<keyword evidence="3" id="KW-0496">Mitochondrion</keyword>
<dbReference type="SUPFAM" id="SSF64076">
    <property type="entry name" value="MTH938-like"/>
    <property type="match status" value="1"/>
</dbReference>
<evidence type="ECO:0000313" key="6">
    <source>
        <dbReference type="Proteomes" id="UP000250043"/>
    </source>
</evidence>
<dbReference type="Pfam" id="PF04430">
    <property type="entry name" value="DUF498"/>
    <property type="match status" value="1"/>
</dbReference>
<dbReference type="PANTHER" id="PTHR21192">
    <property type="entry name" value="NUCLEAR PROTEIN E3-3"/>
    <property type="match status" value="1"/>
</dbReference>
<evidence type="ECO:0000256" key="3">
    <source>
        <dbReference type="ARBA" id="ARBA00023128"/>
    </source>
</evidence>
<dbReference type="InterPro" id="IPR007523">
    <property type="entry name" value="NDUFAF3/AAMDC"/>
</dbReference>
<reference evidence="5 6" key="1">
    <citation type="submission" date="2016-07" db="EMBL/GenBank/DDBJ databases">
        <title>Draft genome of the white-rot fungus Obba rivulosa 3A-2.</title>
        <authorList>
            <consortium name="DOE Joint Genome Institute"/>
            <person name="Miettinen O."/>
            <person name="Riley R."/>
            <person name="Acob R."/>
            <person name="Barry K."/>
            <person name="Cullen D."/>
            <person name="De Vries R."/>
            <person name="Hainaut M."/>
            <person name="Hatakka A."/>
            <person name="Henrissat B."/>
            <person name="Hilden K."/>
            <person name="Kuo R."/>
            <person name="Labutti K."/>
            <person name="Lipzen A."/>
            <person name="Makela M.R."/>
            <person name="Sandor L."/>
            <person name="Spatafora J.W."/>
            <person name="Grigoriev I.V."/>
            <person name="Hibbett D.S."/>
        </authorList>
    </citation>
    <scope>NUCLEOTIDE SEQUENCE [LARGE SCALE GENOMIC DNA]</scope>
    <source>
        <strain evidence="5 6">3A-2</strain>
    </source>
</reference>
<dbReference type="OrthoDB" id="20681at2759"/>
<proteinExistence type="inferred from homology"/>
<dbReference type="GO" id="GO:0032981">
    <property type="term" value="P:mitochondrial respiratory chain complex I assembly"/>
    <property type="evidence" value="ECO:0007669"/>
    <property type="project" value="InterPro"/>
</dbReference>
<dbReference type="AlphaFoldDB" id="A0A8E2APM4"/>
<protein>
    <recommendedName>
        <fullName evidence="2">NADH dehydrogenase [ubiquinone] 1 alpha subcomplex assembly factor 3</fullName>
    </recommendedName>
</protein>
<dbReference type="Proteomes" id="UP000250043">
    <property type="component" value="Unassembled WGS sequence"/>
</dbReference>
<keyword evidence="6" id="KW-1185">Reference proteome</keyword>
<dbReference type="InterPro" id="IPR036748">
    <property type="entry name" value="MTH938-like_sf"/>
</dbReference>
<evidence type="ECO:0000256" key="1">
    <source>
        <dbReference type="ARBA" id="ARBA00004173"/>
    </source>
</evidence>
<comment type="subcellular location">
    <subcellularLocation>
        <location evidence="1">Mitochondrion</location>
    </subcellularLocation>
</comment>
<dbReference type="InterPro" id="IPR034095">
    <property type="entry name" value="NDUF3"/>
</dbReference>
<name>A0A8E2APM4_9APHY</name>
<dbReference type="Gene3D" id="3.40.1230.10">
    <property type="entry name" value="MTH938-like"/>
    <property type="match status" value="1"/>
</dbReference>